<feature type="region of interest" description="Disordered" evidence="1">
    <location>
        <begin position="34"/>
        <end position="64"/>
    </location>
</feature>
<evidence type="ECO:0000313" key="3">
    <source>
        <dbReference type="EMBL" id="MBF5053541.1"/>
    </source>
</evidence>
<name>A0ABS0AJ77_9GAMM</name>
<gene>
    <name evidence="3" type="ORF">ISO4_02143</name>
</gene>
<keyword evidence="4" id="KW-1185">Reference proteome</keyword>
<organism evidence="3 4">
    <name type="scientific">Alloalcanivorax venustensis ISO4</name>
    <dbReference type="NCBI Taxonomy" id="1177184"/>
    <lineage>
        <taxon>Bacteria</taxon>
        <taxon>Pseudomonadati</taxon>
        <taxon>Pseudomonadota</taxon>
        <taxon>Gammaproteobacteria</taxon>
        <taxon>Oceanospirillales</taxon>
        <taxon>Alcanivoracaceae</taxon>
        <taxon>Alloalcanivorax</taxon>
    </lineage>
</organism>
<reference evidence="3 4" key="1">
    <citation type="submission" date="2012-09" db="EMBL/GenBank/DDBJ databases">
        <title>Genome Sequence of alkane-degrading Bacterium Alcanivorax venustensis ISO4.</title>
        <authorList>
            <person name="Lai Q."/>
            <person name="Shao Z."/>
        </authorList>
    </citation>
    <scope>NUCLEOTIDE SEQUENCE [LARGE SCALE GENOMIC DNA]</scope>
    <source>
        <strain evidence="3 4">ISO4</strain>
    </source>
</reference>
<comment type="caution">
    <text evidence="3">The sequence shown here is derived from an EMBL/GenBank/DDBJ whole genome shotgun (WGS) entry which is preliminary data.</text>
</comment>
<dbReference type="RefSeq" id="WP_194856222.1">
    <property type="nucleotide sequence ID" value="NZ_ARXR01000017.1"/>
</dbReference>
<feature type="chain" id="PRO_5045165522" description="DUF3613 domain-containing protein" evidence="2">
    <location>
        <begin position="18"/>
        <end position="92"/>
    </location>
</feature>
<feature type="compositionally biased region" description="Basic and acidic residues" evidence="1">
    <location>
        <begin position="47"/>
        <end position="59"/>
    </location>
</feature>
<feature type="signal peptide" evidence="2">
    <location>
        <begin position="1"/>
        <end position="17"/>
    </location>
</feature>
<evidence type="ECO:0000313" key="4">
    <source>
        <dbReference type="Proteomes" id="UP000644441"/>
    </source>
</evidence>
<evidence type="ECO:0008006" key="5">
    <source>
        <dbReference type="Google" id="ProtNLM"/>
    </source>
</evidence>
<sequence length="92" mass="10196">MKLVMALLTLIPLAVMADGRPQFGVSGKVVDTEQENRVGAATQRALEQQRRSPPAEKSELSVPVYIDTQRRLADSFKQPIPETFGQQTRGED</sequence>
<accession>A0ABS0AJ77</accession>
<keyword evidence="2" id="KW-0732">Signal</keyword>
<dbReference type="Proteomes" id="UP000644441">
    <property type="component" value="Unassembled WGS sequence"/>
</dbReference>
<evidence type="ECO:0000256" key="2">
    <source>
        <dbReference type="SAM" id="SignalP"/>
    </source>
</evidence>
<evidence type="ECO:0000256" key="1">
    <source>
        <dbReference type="SAM" id="MobiDB-lite"/>
    </source>
</evidence>
<dbReference type="EMBL" id="ARXR01000017">
    <property type="protein sequence ID" value="MBF5053541.1"/>
    <property type="molecule type" value="Genomic_DNA"/>
</dbReference>
<proteinExistence type="predicted"/>
<feature type="region of interest" description="Disordered" evidence="1">
    <location>
        <begin position="73"/>
        <end position="92"/>
    </location>
</feature>
<protein>
    <recommendedName>
        <fullName evidence="5">DUF3613 domain-containing protein</fullName>
    </recommendedName>
</protein>